<evidence type="ECO:0000313" key="1">
    <source>
        <dbReference type="EMBL" id="CAG8757405.1"/>
    </source>
</evidence>
<dbReference type="EMBL" id="CAJVQC010034834">
    <property type="protein sequence ID" value="CAG8757405.1"/>
    <property type="molecule type" value="Genomic_DNA"/>
</dbReference>
<keyword evidence="2" id="KW-1185">Reference proteome</keyword>
<proteinExistence type="predicted"/>
<gene>
    <name evidence="1" type="ORF">RPERSI_LOCUS14831</name>
</gene>
<evidence type="ECO:0000313" key="2">
    <source>
        <dbReference type="Proteomes" id="UP000789920"/>
    </source>
</evidence>
<dbReference type="Proteomes" id="UP000789920">
    <property type="component" value="Unassembled WGS sequence"/>
</dbReference>
<comment type="caution">
    <text evidence="1">The sequence shown here is derived from an EMBL/GenBank/DDBJ whole genome shotgun (WGS) entry which is preliminary data.</text>
</comment>
<accession>A0ACA9QPI8</accession>
<reference evidence="1" key="1">
    <citation type="submission" date="2021-06" db="EMBL/GenBank/DDBJ databases">
        <authorList>
            <person name="Kallberg Y."/>
            <person name="Tangrot J."/>
            <person name="Rosling A."/>
        </authorList>
    </citation>
    <scope>NUCLEOTIDE SEQUENCE</scope>
    <source>
        <strain evidence="1">MA461A</strain>
    </source>
</reference>
<name>A0ACA9QPI8_9GLOM</name>
<feature type="non-terminal residue" evidence="1">
    <location>
        <position position="1"/>
    </location>
</feature>
<protein>
    <submittedName>
        <fullName evidence="1">24993_t:CDS:1</fullName>
    </submittedName>
</protein>
<organism evidence="1 2">
    <name type="scientific">Racocetra persica</name>
    <dbReference type="NCBI Taxonomy" id="160502"/>
    <lineage>
        <taxon>Eukaryota</taxon>
        <taxon>Fungi</taxon>
        <taxon>Fungi incertae sedis</taxon>
        <taxon>Mucoromycota</taxon>
        <taxon>Glomeromycotina</taxon>
        <taxon>Glomeromycetes</taxon>
        <taxon>Diversisporales</taxon>
        <taxon>Gigasporaceae</taxon>
        <taxon>Racocetra</taxon>
    </lineage>
</organism>
<sequence length="84" mass="9292">SFGQLEQTKLPDTILSGKYSNPLSISVSTMCKTSNLIKFCNGLKEPAKELLEIPNHSKLINLLKGVKLLAKNLLLDKRNSLILL</sequence>